<sequence>MSPPPSAVTTAAAAARGGGRVLQEGGGEGGGDGGVQPVVAGYNCYTPPSLLDPMERREGREKKMSHLQVIMSLATLFGGCRFIGHRASHSSSGESGGYSLIVKDGDEDDVTVAAFGRLESEVEVEFSTAKPKAVAVQPGNALARRNNRPELHCEIEEEGGDNEWVPACFGRSRGVAGEGDGDVGQHSNKAKEGDPVMESADWQWQSCRAAINASKERRGHFGRFDTHNYWGET</sequence>
<feature type="region of interest" description="Disordered" evidence="1">
    <location>
        <begin position="1"/>
        <end position="33"/>
    </location>
</feature>
<protein>
    <submittedName>
        <fullName evidence="2">Uncharacterized protein</fullName>
    </submittedName>
</protein>
<proteinExistence type="predicted"/>
<reference evidence="3" key="2">
    <citation type="journal article" date="2008" name="Nucleic Acids Res.">
        <title>The rice annotation project database (RAP-DB): 2008 update.</title>
        <authorList>
            <consortium name="The rice annotation project (RAP)"/>
        </authorList>
    </citation>
    <scope>GENOME REANNOTATION</scope>
    <source>
        <strain evidence="3">cv. Nipponbare</strain>
    </source>
</reference>
<evidence type="ECO:0000313" key="2">
    <source>
        <dbReference type="EMBL" id="BAC10061.1"/>
    </source>
</evidence>
<evidence type="ECO:0000313" key="3">
    <source>
        <dbReference type="Proteomes" id="UP000000763"/>
    </source>
</evidence>
<evidence type="ECO:0000256" key="1">
    <source>
        <dbReference type="SAM" id="MobiDB-lite"/>
    </source>
</evidence>
<organism evidence="2 3">
    <name type="scientific">Oryza sativa subsp. japonica</name>
    <name type="common">Rice</name>
    <dbReference type="NCBI Taxonomy" id="39947"/>
    <lineage>
        <taxon>Eukaryota</taxon>
        <taxon>Viridiplantae</taxon>
        <taxon>Streptophyta</taxon>
        <taxon>Embryophyta</taxon>
        <taxon>Tracheophyta</taxon>
        <taxon>Spermatophyta</taxon>
        <taxon>Magnoliopsida</taxon>
        <taxon>Liliopsida</taxon>
        <taxon>Poales</taxon>
        <taxon>Poaceae</taxon>
        <taxon>BOP clade</taxon>
        <taxon>Oryzoideae</taxon>
        <taxon>Oryzeae</taxon>
        <taxon>Oryzinae</taxon>
        <taxon>Oryza</taxon>
        <taxon>Oryza sativa</taxon>
    </lineage>
</organism>
<name>Q8LIP3_ORYSJ</name>
<dbReference type="AlphaFoldDB" id="Q8LIP3"/>
<dbReference type="EMBL" id="AP003756">
    <property type="protein sequence ID" value="BAC10061.1"/>
    <property type="molecule type" value="Genomic_DNA"/>
</dbReference>
<accession>Q8LIP3</accession>
<gene>
    <name evidence="2" type="primary">OJ1370_E02.121</name>
</gene>
<feature type="region of interest" description="Disordered" evidence="1">
    <location>
        <begin position="175"/>
        <end position="197"/>
    </location>
</feature>
<feature type="compositionally biased region" description="Gly residues" evidence="1">
    <location>
        <begin position="16"/>
        <end position="33"/>
    </location>
</feature>
<reference evidence="3" key="1">
    <citation type="journal article" date="2005" name="Nature">
        <title>The map-based sequence of the rice genome.</title>
        <authorList>
            <consortium name="International rice genome sequencing project (IRGSP)"/>
            <person name="Matsumoto T."/>
            <person name="Wu J."/>
            <person name="Kanamori H."/>
            <person name="Katayose Y."/>
            <person name="Fujisawa M."/>
            <person name="Namiki N."/>
            <person name="Mizuno H."/>
            <person name="Yamamoto K."/>
            <person name="Antonio B.A."/>
            <person name="Baba T."/>
            <person name="Sakata K."/>
            <person name="Nagamura Y."/>
            <person name="Aoki H."/>
            <person name="Arikawa K."/>
            <person name="Arita K."/>
            <person name="Bito T."/>
            <person name="Chiden Y."/>
            <person name="Fujitsuka N."/>
            <person name="Fukunaka R."/>
            <person name="Hamada M."/>
            <person name="Harada C."/>
            <person name="Hayashi A."/>
            <person name="Hijishita S."/>
            <person name="Honda M."/>
            <person name="Hosokawa S."/>
            <person name="Ichikawa Y."/>
            <person name="Idonuma A."/>
            <person name="Iijima M."/>
            <person name="Ikeda M."/>
            <person name="Ikeno M."/>
            <person name="Ito K."/>
            <person name="Ito S."/>
            <person name="Ito T."/>
            <person name="Ito Y."/>
            <person name="Ito Y."/>
            <person name="Iwabuchi A."/>
            <person name="Kamiya K."/>
            <person name="Karasawa W."/>
            <person name="Kurita K."/>
            <person name="Katagiri S."/>
            <person name="Kikuta A."/>
            <person name="Kobayashi H."/>
            <person name="Kobayashi N."/>
            <person name="Machita K."/>
            <person name="Maehara T."/>
            <person name="Masukawa M."/>
            <person name="Mizubayashi T."/>
            <person name="Mukai Y."/>
            <person name="Nagasaki H."/>
            <person name="Nagata Y."/>
            <person name="Naito S."/>
            <person name="Nakashima M."/>
            <person name="Nakama Y."/>
            <person name="Nakamichi Y."/>
            <person name="Nakamura M."/>
            <person name="Meguro A."/>
            <person name="Negishi M."/>
            <person name="Ohta I."/>
            <person name="Ohta T."/>
            <person name="Okamoto M."/>
            <person name="Ono N."/>
            <person name="Saji S."/>
            <person name="Sakaguchi M."/>
            <person name="Sakai K."/>
            <person name="Shibata M."/>
            <person name="Shimokawa T."/>
            <person name="Song J."/>
            <person name="Takazaki Y."/>
            <person name="Terasawa K."/>
            <person name="Tsugane M."/>
            <person name="Tsuji K."/>
            <person name="Ueda S."/>
            <person name="Waki K."/>
            <person name="Yamagata H."/>
            <person name="Yamamoto M."/>
            <person name="Yamamoto S."/>
            <person name="Yamane H."/>
            <person name="Yoshiki S."/>
            <person name="Yoshihara R."/>
            <person name="Yukawa K."/>
            <person name="Zhong H."/>
            <person name="Yano M."/>
            <person name="Yuan Q."/>
            <person name="Ouyang S."/>
            <person name="Liu J."/>
            <person name="Jones K.M."/>
            <person name="Gansberger K."/>
            <person name="Moffat K."/>
            <person name="Hill J."/>
            <person name="Bera J."/>
            <person name="Fadrosh D."/>
            <person name="Jin S."/>
            <person name="Johri S."/>
            <person name="Kim M."/>
            <person name="Overton L."/>
            <person name="Reardon M."/>
            <person name="Tsitrin T."/>
            <person name="Vuong H."/>
            <person name="Weaver B."/>
            <person name="Ciecko A."/>
            <person name="Tallon L."/>
            <person name="Jackson J."/>
            <person name="Pai G."/>
            <person name="Aken S.V."/>
            <person name="Utterback T."/>
            <person name="Reidmuller S."/>
            <person name="Feldblyum T."/>
            <person name="Hsiao J."/>
            <person name="Zismann V."/>
            <person name="Iobst S."/>
            <person name="de Vazeille A.R."/>
            <person name="Buell C.R."/>
            <person name="Ying K."/>
            <person name="Li Y."/>
            <person name="Lu T."/>
            <person name="Huang Y."/>
            <person name="Zhao Q."/>
            <person name="Feng Q."/>
            <person name="Zhang L."/>
            <person name="Zhu J."/>
            <person name="Weng Q."/>
            <person name="Mu J."/>
            <person name="Lu Y."/>
            <person name="Fan D."/>
            <person name="Liu Y."/>
            <person name="Guan J."/>
            <person name="Zhang Y."/>
            <person name="Yu S."/>
            <person name="Liu X."/>
            <person name="Zhang Y."/>
            <person name="Hong G."/>
            <person name="Han B."/>
            <person name="Choisne N."/>
            <person name="Demange N."/>
            <person name="Orjeda G."/>
            <person name="Samain S."/>
            <person name="Cattolico L."/>
            <person name="Pelletier E."/>
            <person name="Couloux A."/>
            <person name="Segurens B."/>
            <person name="Wincker P."/>
            <person name="D'Hont A."/>
            <person name="Scarpelli C."/>
            <person name="Weissenbach J."/>
            <person name="Salanoubat M."/>
            <person name="Quetier F."/>
            <person name="Yu Y."/>
            <person name="Kim H.R."/>
            <person name="Rambo T."/>
            <person name="Currie J."/>
            <person name="Collura K."/>
            <person name="Luo M."/>
            <person name="Yang T."/>
            <person name="Ammiraju J.S.S."/>
            <person name="Engler F."/>
            <person name="Soderlund C."/>
            <person name="Wing R.A."/>
            <person name="Palmer L.E."/>
            <person name="de la Bastide M."/>
            <person name="Spiegel L."/>
            <person name="Nascimento L."/>
            <person name="Zutavern T."/>
            <person name="O'Shaughnessy A."/>
            <person name="Dike S."/>
            <person name="Dedhia N."/>
            <person name="Preston R."/>
            <person name="Balija V."/>
            <person name="McCombie W.R."/>
            <person name="Chow T."/>
            <person name="Chen H."/>
            <person name="Chung M."/>
            <person name="Chen C."/>
            <person name="Shaw J."/>
            <person name="Wu H."/>
            <person name="Hsiao K."/>
            <person name="Chao Y."/>
            <person name="Chu M."/>
            <person name="Cheng C."/>
            <person name="Hour A."/>
            <person name="Lee P."/>
            <person name="Lin S."/>
            <person name="Lin Y."/>
            <person name="Liou J."/>
            <person name="Liu S."/>
            <person name="Hsing Y."/>
            <person name="Raghuvanshi S."/>
            <person name="Mohanty A."/>
            <person name="Bharti A.K."/>
            <person name="Gaur A."/>
            <person name="Gupta V."/>
            <person name="Kumar D."/>
            <person name="Ravi V."/>
            <person name="Vij S."/>
            <person name="Kapur A."/>
            <person name="Khurana P."/>
            <person name="Khurana P."/>
            <person name="Khurana J.P."/>
            <person name="Tyagi A.K."/>
            <person name="Gaikwad K."/>
            <person name="Singh A."/>
            <person name="Dalal V."/>
            <person name="Srivastava S."/>
            <person name="Dixit A."/>
            <person name="Pal A.K."/>
            <person name="Ghazi I.A."/>
            <person name="Yadav M."/>
            <person name="Pandit A."/>
            <person name="Bhargava A."/>
            <person name="Sureshbabu K."/>
            <person name="Batra K."/>
            <person name="Sharma T.R."/>
            <person name="Mohapatra T."/>
            <person name="Singh N.K."/>
            <person name="Messing J."/>
            <person name="Nelson A.B."/>
            <person name="Fuks G."/>
            <person name="Kavchok S."/>
            <person name="Keizer G."/>
            <person name="Linton E."/>
            <person name="Llaca V."/>
            <person name="Song R."/>
            <person name="Tanyolac B."/>
            <person name="Young S."/>
            <person name="Ho-Il K."/>
            <person name="Hahn J.H."/>
            <person name="Sangsakoo G."/>
            <person name="Vanavichit A."/>
            <person name="de Mattos Luiz.A.T."/>
            <person name="Zimmer P.D."/>
            <person name="Malone G."/>
            <person name="Dellagostin O."/>
            <person name="de Oliveira A.C."/>
            <person name="Bevan M."/>
            <person name="Bancroft I."/>
            <person name="Minx P."/>
            <person name="Cordum H."/>
            <person name="Wilson R."/>
            <person name="Cheng Z."/>
            <person name="Jin W."/>
            <person name="Jiang J."/>
            <person name="Leong S.A."/>
            <person name="Iwama H."/>
            <person name="Gojobori T."/>
            <person name="Itoh T."/>
            <person name="Niimura Y."/>
            <person name="Fujii Y."/>
            <person name="Habara T."/>
            <person name="Sakai H."/>
            <person name="Sato Y."/>
            <person name="Wilson G."/>
            <person name="Kumar K."/>
            <person name="McCouch S."/>
            <person name="Juretic N."/>
            <person name="Hoen D."/>
            <person name="Wright S."/>
            <person name="Bruskiewich R."/>
            <person name="Bureau T."/>
            <person name="Miyao A."/>
            <person name="Hirochika H."/>
            <person name="Nishikawa T."/>
            <person name="Kadowaki K."/>
            <person name="Sugiura M."/>
            <person name="Burr B."/>
            <person name="Sasaki T."/>
        </authorList>
    </citation>
    <scope>NUCLEOTIDE SEQUENCE [LARGE SCALE GENOMIC DNA]</scope>
    <source>
        <strain evidence="3">cv. Nipponbare</strain>
    </source>
</reference>
<dbReference type="Proteomes" id="UP000000763">
    <property type="component" value="Chromosome 7"/>
</dbReference>